<keyword evidence="4" id="KW-1185">Reference proteome</keyword>
<evidence type="ECO:0000313" key="3">
    <source>
        <dbReference type="EMBL" id="MRG94449.1"/>
    </source>
</evidence>
<feature type="transmembrane region" description="Helical" evidence="1">
    <location>
        <begin position="153"/>
        <end position="172"/>
    </location>
</feature>
<dbReference type="AlphaFoldDB" id="A0A6N7PR85"/>
<dbReference type="Proteomes" id="UP000440224">
    <property type="component" value="Unassembled WGS sequence"/>
</dbReference>
<dbReference type="EMBL" id="WJIE01000006">
    <property type="protein sequence ID" value="MRG94449.1"/>
    <property type="molecule type" value="Genomic_DNA"/>
</dbReference>
<evidence type="ECO:0000313" key="4">
    <source>
        <dbReference type="Proteomes" id="UP000440224"/>
    </source>
</evidence>
<dbReference type="PROSITE" id="PS51257">
    <property type="entry name" value="PROKAR_LIPOPROTEIN"/>
    <property type="match status" value="1"/>
</dbReference>
<feature type="signal peptide" evidence="2">
    <location>
        <begin position="1"/>
        <end position="20"/>
    </location>
</feature>
<organism evidence="3 4">
    <name type="scientific">Polyangium spumosum</name>
    <dbReference type="NCBI Taxonomy" id="889282"/>
    <lineage>
        <taxon>Bacteria</taxon>
        <taxon>Pseudomonadati</taxon>
        <taxon>Myxococcota</taxon>
        <taxon>Polyangia</taxon>
        <taxon>Polyangiales</taxon>
        <taxon>Polyangiaceae</taxon>
        <taxon>Polyangium</taxon>
    </lineage>
</organism>
<keyword evidence="1" id="KW-0472">Membrane</keyword>
<keyword evidence="1" id="KW-1133">Transmembrane helix</keyword>
<evidence type="ECO:0000256" key="1">
    <source>
        <dbReference type="SAM" id="Phobius"/>
    </source>
</evidence>
<proteinExistence type="predicted"/>
<name>A0A6N7PR85_9BACT</name>
<feature type="chain" id="PRO_5026798891" evidence="2">
    <location>
        <begin position="21"/>
        <end position="265"/>
    </location>
</feature>
<gene>
    <name evidence="3" type="ORF">GF068_21370</name>
</gene>
<accession>A0A6N7PR85</accession>
<keyword evidence="2" id="KW-0732">Signal</keyword>
<evidence type="ECO:0000256" key="2">
    <source>
        <dbReference type="SAM" id="SignalP"/>
    </source>
</evidence>
<feature type="transmembrane region" description="Helical" evidence="1">
    <location>
        <begin position="178"/>
        <end position="202"/>
    </location>
</feature>
<dbReference type="RefSeq" id="WP_153821304.1">
    <property type="nucleotide sequence ID" value="NZ_WJIE01000006.1"/>
</dbReference>
<reference evidence="3 4" key="1">
    <citation type="submission" date="2019-10" db="EMBL/GenBank/DDBJ databases">
        <title>A soil myxobacterium in the family Polyangiaceae.</title>
        <authorList>
            <person name="Li Y."/>
            <person name="Wang J."/>
        </authorList>
    </citation>
    <scope>NUCLEOTIDE SEQUENCE [LARGE SCALE GENOMIC DNA]</scope>
    <source>
        <strain evidence="3 4">DSM 14734</strain>
    </source>
</reference>
<sequence>MNARASMMVVVLGFAAFGCAIPKPPPTAPDEYEYTFEHKRTGEPLKVQGESFTYTTTQRVELGEQQYRDSQGRLVGSSRIYGNQQVARRGYAWDVYQGTQRIDALSALHIARDQAFEEAFDERIMEVRENHAGSMEVYEKGIKDHSGKRSTGIIVMGVGYGVMGGWLIAAAATREDPILPTAGSTAIIIGGVVVGAIGTWLYQSALGGMRREANKATQMANDKITASDFGKLTSEKYLRDVARAYNAGLGGAAPPAKATKKKKKK</sequence>
<dbReference type="OrthoDB" id="9823923at2"/>
<keyword evidence="1" id="KW-0812">Transmembrane</keyword>
<protein>
    <submittedName>
        <fullName evidence="3">Uncharacterized protein</fullName>
    </submittedName>
</protein>
<comment type="caution">
    <text evidence="3">The sequence shown here is derived from an EMBL/GenBank/DDBJ whole genome shotgun (WGS) entry which is preliminary data.</text>
</comment>